<dbReference type="EMBL" id="GGEC01072289">
    <property type="protein sequence ID" value="MBX52773.1"/>
    <property type="molecule type" value="Transcribed_RNA"/>
</dbReference>
<dbReference type="AlphaFoldDB" id="A0A2P2PDG7"/>
<name>A0A2P2PDG7_RHIMU</name>
<protein>
    <submittedName>
        <fullName evidence="1">Uncharacterized protein</fullName>
    </submittedName>
</protein>
<reference evidence="1" key="1">
    <citation type="submission" date="2018-02" db="EMBL/GenBank/DDBJ databases">
        <title>Rhizophora mucronata_Transcriptome.</title>
        <authorList>
            <person name="Meera S.P."/>
            <person name="Sreeshan A."/>
            <person name="Augustine A."/>
        </authorList>
    </citation>
    <scope>NUCLEOTIDE SEQUENCE</scope>
    <source>
        <tissue evidence="1">Leaf</tissue>
    </source>
</reference>
<proteinExistence type="predicted"/>
<accession>A0A2P2PDG7</accession>
<organism evidence="1">
    <name type="scientific">Rhizophora mucronata</name>
    <name type="common">Asiatic mangrove</name>
    <dbReference type="NCBI Taxonomy" id="61149"/>
    <lineage>
        <taxon>Eukaryota</taxon>
        <taxon>Viridiplantae</taxon>
        <taxon>Streptophyta</taxon>
        <taxon>Embryophyta</taxon>
        <taxon>Tracheophyta</taxon>
        <taxon>Spermatophyta</taxon>
        <taxon>Magnoliopsida</taxon>
        <taxon>eudicotyledons</taxon>
        <taxon>Gunneridae</taxon>
        <taxon>Pentapetalae</taxon>
        <taxon>rosids</taxon>
        <taxon>fabids</taxon>
        <taxon>Malpighiales</taxon>
        <taxon>Rhizophoraceae</taxon>
        <taxon>Rhizophora</taxon>
    </lineage>
</organism>
<evidence type="ECO:0000313" key="1">
    <source>
        <dbReference type="EMBL" id="MBX52773.1"/>
    </source>
</evidence>
<sequence>MHKWIKVTEKNNSVSLHILSTRTPNFNLGYKFNLSKSRR</sequence>